<feature type="region of interest" description="Disordered" evidence="7">
    <location>
        <begin position="1"/>
        <end position="48"/>
    </location>
</feature>
<dbReference type="KEGG" id="egu:105046532"/>
<dbReference type="Pfam" id="PF07777">
    <property type="entry name" value="MFMR"/>
    <property type="match status" value="1"/>
</dbReference>
<dbReference type="GeneID" id="105046532"/>
<feature type="region of interest" description="Disordered" evidence="7">
    <location>
        <begin position="77"/>
        <end position="204"/>
    </location>
</feature>
<dbReference type="SUPFAM" id="SSF57959">
    <property type="entry name" value="Leucine zipper domain"/>
    <property type="match status" value="1"/>
</dbReference>
<name>A0A6I9RB72_ELAGV</name>
<dbReference type="AlphaFoldDB" id="A0A6I9RB72"/>
<evidence type="ECO:0000256" key="1">
    <source>
        <dbReference type="ARBA" id="ARBA00004123"/>
    </source>
</evidence>
<feature type="region of interest" description="Disordered" evidence="7">
    <location>
        <begin position="374"/>
        <end position="412"/>
    </location>
</feature>
<feature type="region of interest" description="Disordered" evidence="7">
    <location>
        <begin position="278"/>
        <end position="312"/>
    </location>
</feature>
<dbReference type="InterPro" id="IPR044827">
    <property type="entry name" value="GBF-like"/>
</dbReference>
<feature type="compositionally biased region" description="Basic and acidic residues" evidence="7">
    <location>
        <begin position="283"/>
        <end position="312"/>
    </location>
</feature>
<dbReference type="FunCoup" id="A0A6I9RB72">
    <property type="interactions" value="222"/>
</dbReference>
<dbReference type="Pfam" id="PF16596">
    <property type="entry name" value="MFMR_assoc"/>
    <property type="match status" value="1"/>
</dbReference>
<evidence type="ECO:0000256" key="3">
    <source>
        <dbReference type="ARBA" id="ARBA00023015"/>
    </source>
</evidence>
<feature type="domain" description="BZIP" evidence="8">
    <location>
        <begin position="289"/>
        <end position="352"/>
    </location>
</feature>
<dbReference type="Gene3D" id="1.20.5.170">
    <property type="match status" value="1"/>
</dbReference>
<keyword evidence="5" id="KW-0804">Transcription</keyword>
<accession>A0A6I9RB72</accession>
<dbReference type="InterPro" id="IPR012900">
    <property type="entry name" value="MFMR"/>
</dbReference>
<comment type="similarity">
    <text evidence="2">Belongs to the bZIP family.</text>
</comment>
<dbReference type="GO" id="GO:0000976">
    <property type="term" value="F:transcription cis-regulatory region binding"/>
    <property type="evidence" value="ECO:0007669"/>
    <property type="project" value="UniProtKB-ARBA"/>
</dbReference>
<dbReference type="PANTHER" id="PTHR45967">
    <property type="entry name" value="G-BOX-BINDING FACTOR 3-RELATED"/>
    <property type="match status" value="1"/>
</dbReference>
<evidence type="ECO:0000256" key="2">
    <source>
        <dbReference type="ARBA" id="ARBA00007163"/>
    </source>
</evidence>
<evidence type="ECO:0000313" key="9">
    <source>
        <dbReference type="Proteomes" id="UP000504607"/>
    </source>
</evidence>
<feature type="compositionally biased region" description="Low complexity" evidence="7">
    <location>
        <begin position="1"/>
        <end position="29"/>
    </location>
</feature>
<evidence type="ECO:0000313" key="10">
    <source>
        <dbReference type="RefSeq" id="XP_010923444.1"/>
    </source>
</evidence>
<evidence type="ECO:0000256" key="6">
    <source>
        <dbReference type="ARBA" id="ARBA00023242"/>
    </source>
</evidence>
<evidence type="ECO:0000256" key="4">
    <source>
        <dbReference type="ARBA" id="ARBA00023125"/>
    </source>
</evidence>
<feature type="compositionally biased region" description="Basic and acidic residues" evidence="7">
    <location>
        <begin position="167"/>
        <end position="181"/>
    </location>
</feature>
<dbReference type="InterPro" id="IPR045314">
    <property type="entry name" value="bZIP_plant_GBF1"/>
</dbReference>
<dbReference type="OrthoDB" id="1642657at2759"/>
<dbReference type="PROSITE" id="PS00036">
    <property type="entry name" value="BZIP_BASIC"/>
    <property type="match status" value="1"/>
</dbReference>
<dbReference type="InterPro" id="IPR004827">
    <property type="entry name" value="bZIP"/>
</dbReference>
<keyword evidence="6" id="KW-0539">Nucleus</keyword>
<feature type="compositionally biased region" description="Gly residues" evidence="7">
    <location>
        <begin position="132"/>
        <end position="142"/>
    </location>
</feature>
<dbReference type="PROSITE" id="PS50217">
    <property type="entry name" value="BZIP"/>
    <property type="match status" value="1"/>
</dbReference>
<keyword evidence="9" id="KW-1185">Reference proteome</keyword>
<dbReference type="InParanoid" id="A0A6I9RB72"/>
<gene>
    <name evidence="10" type="primary">LOC105046532</name>
</gene>
<comment type="subcellular location">
    <subcellularLocation>
        <location evidence="1">Nucleus</location>
    </subcellularLocation>
</comment>
<protein>
    <submittedName>
        <fullName evidence="10">DNA-binding protein EMBP-1 isoform X1</fullName>
    </submittedName>
</protein>
<dbReference type="Pfam" id="PF00170">
    <property type="entry name" value="bZIP_1"/>
    <property type="match status" value="1"/>
</dbReference>
<proteinExistence type="inferred from homology"/>
<dbReference type="PANTHER" id="PTHR45967:SF31">
    <property type="entry name" value="DNA-BINDING PROTEIN EMBP-1"/>
    <property type="match status" value="1"/>
</dbReference>
<dbReference type="InterPro" id="IPR046347">
    <property type="entry name" value="bZIP_sf"/>
</dbReference>
<evidence type="ECO:0000256" key="5">
    <source>
        <dbReference type="ARBA" id="ARBA00023163"/>
    </source>
</evidence>
<keyword evidence="3" id="KW-0805">Transcription regulation</keyword>
<feature type="compositionally biased region" description="Low complexity" evidence="7">
    <location>
        <begin position="155"/>
        <end position="166"/>
    </location>
</feature>
<reference evidence="10" key="1">
    <citation type="submission" date="2025-08" db="UniProtKB">
        <authorList>
            <consortium name="RefSeq"/>
        </authorList>
    </citation>
    <scope>IDENTIFICATION</scope>
</reference>
<dbReference type="GO" id="GO:0003700">
    <property type="term" value="F:DNA-binding transcription factor activity"/>
    <property type="evidence" value="ECO:0007669"/>
    <property type="project" value="InterPro"/>
</dbReference>
<evidence type="ECO:0000259" key="8">
    <source>
        <dbReference type="PROSITE" id="PS50217"/>
    </source>
</evidence>
<dbReference type="Proteomes" id="UP000504607">
    <property type="component" value="Chromosome 6"/>
</dbReference>
<dbReference type="CDD" id="cd14702">
    <property type="entry name" value="bZIP_plant_GBF1"/>
    <property type="match status" value="1"/>
</dbReference>
<evidence type="ECO:0000256" key="7">
    <source>
        <dbReference type="SAM" id="MobiDB-lite"/>
    </source>
</evidence>
<dbReference type="SMART" id="SM00338">
    <property type="entry name" value="BRLZ"/>
    <property type="match status" value="1"/>
</dbReference>
<dbReference type="RefSeq" id="XP_010923444.1">
    <property type="nucleotide sequence ID" value="XM_010925142.3"/>
</dbReference>
<dbReference type="GO" id="GO:0005634">
    <property type="term" value="C:nucleus"/>
    <property type="evidence" value="ECO:0007669"/>
    <property type="project" value="UniProtKB-SubCell"/>
</dbReference>
<organism evidence="9 10">
    <name type="scientific">Elaeis guineensis var. tenera</name>
    <name type="common">Oil palm</name>
    <dbReference type="NCBI Taxonomy" id="51953"/>
    <lineage>
        <taxon>Eukaryota</taxon>
        <taxon>Viridiplantae</taxon>
        <taxon>Streptophyta</taxon>
        <taxon>Embryophyta</taxon>
        <taxon>Tracheophyta</taxon>
        <taxon>Spermatophyta</taxon>
        <taxon>Magnoliopsida</taxon>
        <taxon>Liliopsida</taxon>
        <taxon>Arecaceae</taxon>
        <taxon>Arecoideae</taxon>
        <taxon>Cocoseae</taxon>
        <taxon>Elaeidinae</taxon>
        <taxon>Elaeis</taxon>
    </lineage>
</organism>
<keyword evidence="4 10" id="KW-0238">DNA-binding</keyword>
<sequence>MGSTEETSTAGAAAEKPSRKAAASTSPAPAAAPPPSSSRESPTPTQPPLQVAAHVFSDWAASLQAFYGSGAAATAPYPFAWGTPRLESSYGPPITHSPMYPNGAVYSHPSMAVGMAYPTTDPSDGKNKGSSGNAGGSPGKSGDGSKMTSSAAENSSRSGDSGSEGSSDTRDDDAKPKDLSSSKKRSYGNMMAEVDTPQPITAAQYGGTVVEPSYSSRGRSATKLPVSAPGRIVLTSPPTNLNIGMDLWNASHAGAVPVKTRPTEAGIATATGRWDGVTAEQQRIQDERELKRERRKQSNRESARRSRLRKQQECDELSRKVAELNSENSALTLEVENLKKFCRDLKAENESLEAGLTHFYGAGMVSALGSKVESSAVPSVGGDGSDHVHQSPVDSNRNKGKFYTGIDNPNQL</sequence>